<dbReference type="GO" id="GO:0006203">
    <property type="term" value="P:dGTP catabolic process"/>
    <property type="evidence" value="ECO:0007669"/>
    <property type="project" value="TreeGrafter"/>
</dbReference>
<keyword evidence="4" id="KW-1185">Reference proteome</keyword>
<dbReference type="Gene3D" id="3.30.70.2760">
    <property type="match status" value="1"/>
</dbReference>
<dbReference type="Pfam" id="PF01966">
    <property type="entry name" value="HD"/>
    <property type="match status" value="1"/>
</dbReference>
<dbReference type="PANTHER" id="PTHR11373">
    <property type="entry name" value="DEOXYNUCLEOSIDE TRIPHOSPHATE TRIPHOSPHOHYDROLASE"/>
    <property type="match status" value="1"/>
</dbReference>
<proteinExistence type="predicted"/>
<dbReference type="InterPro" id="IPR003607">
    <property type="entry name" value="HD/PDEase_dom"/>
</dbReference>
<dbReference type="GO" id="GO:0005634">
    <property type="term" value="C:nucleus"/>
    <property type="evidence" value="ECO:0007669"/>
    <property type="project" value="TreeGrafter"/>
</dbReference>
<dbReference type="InterPro" id="IPR006674">
    <property type="entry name" value="HD_domain"/>
</dbReference>
<dbReference type="AlphaFoldDB" id="A0A9N8HH55"/>
<accession>A0A9N8HH55</accession>
<feature type="domain" description="HD/PDEase" evidence="2">
    <location>
        <begin position="90"/>
        <end position="302"/>
    </location>
</feature>
<dbReference type="GO" id="GO:0008832">
    <property type="term" value="F:dGTPase activity"/>
    <property type="evidence" value="ECO:0007669"/>
    <property type="project" value="TreeGrafter"/>
</dbReference>
<feature type="compositionally biased region" description="Polar residues" evidence="1">
    <location>
        <begin position="630"/>
        <end position="642"/>
    </location>
</feature>
<dbReference type="InterPro" id="IPR050135">
    <property type="entry name" value="dGTPase-like"/>
</dbReference>
<dbReference type="PANTHER" id="PTHR11373:SF4">
    <property type="entry name" value="DEOXYNUCLEOSIDE TRIPHOSPHATE TRIPHOSPHOHYDROLASE SAMHD1"/>
    <property type="match status" value="1"/>
</dbReference>
<feature type="region of interest" description="Disordered" evidence="1">
    <location>
        <begin position="606"/>
        <end position="667"/>
    </location>
</feature>
<evidence type="ECO:0000256" key="1">
    <source>
        <dbReference type="SAM" id="MobiDB-lite"/>
    </source>
</evidence>
<gene>
    <name evidence="3" type="ORF">SEMRO_684_G186750.1</name>
</gene>
<organism evidence="3 4">
    <name type="scientific">Seminavis robusta</name>
    <dbReference type="NCBI Taxonomy" id="568900"/>
    <lineage>
        <taxon>Eukaryota</taxon>
        <taxon>Sar</taxon>
        <taxon>Stramenopiles</taxon>
        <taxon>Ochrophyta</taxon>
        <taxon>Bacillariophyta</taxon>
        <taxon>Bacillariophyceae</taxon>
        <taxon>Bacillariophycidae</taxon>
        <taxon>Naviculales</taxon>
        <taxon>Naviculaceae</taxon>
        <taxon>Seminavis</taxon>
    </lineage>
</organism>
<dbReference type="EMBL" id="CAICTM010000683">
    <property type="protein sequence ID" value="CAB9514928.1"/>
    <property type="molecule type" value="Genomic_DNA"/>
</dbReference>
<name>A0A9N8HH55_9STRA</name>
<protein>
    <submittedName>
        <fullName evidence="3">Deoxynucleoside triphosphate triphosphohydrolase SAMHD1</fullName>
    </submittedName>
</protein>
<evidence type="ECO:0000313" key="4">
    <source>
        <dbReference type="Proteomes" id="UP001153069"/>
    </source>
</evidence>
<dbReference type="Gene3D" id="1.10.3210.10">
    <property type="entry name" value="Hypothetical protein af1432"/>
    <property type="match status" value="1"/>
</dbReference>
<evidence type="ECO:0000313" key="3">
    <source>
        <dbReference type="EMBL" id="CAB9514928.1"/>
    </source>
</evidence>
<dbReference type="SUPFAM" id="SSF109604">
    <property type="entry name" value="HD-domain/PDEase-like"/>
    <property type="match status" value="1"/>
</dbReference>
<comment type="caution">
    <text evidence="3">The sequence shown here is derived from an EMBL/GenBank/DDBJ whole genome shotgun (WGS) entry which is preliminary data.</text>
</comment>
<reference evidence="3" key="1">
    <citation type="submission" date="2020-06" db="EMBL/GenBank/DDBJ databases">
        <authorList>
            <consortium name="Plant Systems Biology data submission"/>
        </authorList>
    </citation>
    <scope>NUCLEOTIDE SEQUENCE</scope>
    <source>
        <strain evidence="3">D6</strain>
    </source>
</reference>
<sequence>MASSQPFRLIKRPVETSSSLASIKKKPRLKTSGDYNLRELTGSESCQTNDEVHQSIELCPVMKALIDTKVFQRLRHIRQLGTSEYLYNCATGNRFQHSLGVAHLAEMMCKNIKKEQPNLGATDKDVFCVKLAGLLHDVGHGPYSHLYECFRENMLPNYLDNHPELKAAYDDCKDLKIEGRWSHEDSSMLMIDTVLAELGLEIDLRNMDHPLKQIGDGVDAATMRVFKPPNQNNSVLTSRDWVFIKECILGKPLPLPGFDNKDFIGRTEATKEWLYDIVSNRHSGLDVDKVDYFARDSRSAFGPEPIEYKLIEDARVAKGQCDKEDCPTCQRGPGFHYMICYPEKRVPAAMKFFRKRLDLHDAVYQNKKTVAAECLLYDILCSADPFIRLKSDDGVSFPPSRAVLKSEFLMKLDDSIIPLIGHSTDQNLEEARALFERLRRHDMYKCAVDERLVTDSDRYYEDDNEELEEKCKRDKLLLEMSDLETYVHNGMLLEKQHCESPFPLDANDFIVRKYDMHYGRKHRNPVSFMRFYEKDNEKLVGPLETLPRARKYDVSKWLGITPISFRRVGIRVFCRDPSKRDLVNQVFHQWFERMLRGEVGEAEFTPGSPFGLELRGDSDCEEEDNDDNDGFQQDTVPLTQESVGEGDSENHIDGPSPIPVRHRSRRP</sequence>
<dbReference type="CDD" id="cd00077">
    <property type="entry name" value="HDc"/>
    <property type="match status" value="1"/>
</dbReference>
<dbReference type="OrthoDB" id="9991235at2759"/>
<dbReference type="Proteomes" id="UP001153069">
    <property type="component" value="Unassembled WGS sequence"/>
</dbReference>
<dbReference type="SMART" id="SM00471">
    <property type="entry name" value="HDc"/>
    <property type="match status" value="1"/>
</dbReference>
<evidence type="ECO:0000259" key="2">
    <source>
        <dbReference type="SMART" id="SM00471"/>
    </source>
</evidence>
<feature type="compositionally biased region" description="Acidic residues" evidence="1">
    <location>
        <begin position="619"/>
        <end position="629"/>
    </location>
</feature>